<dbReference type="AlphaFoldDB" id="A0A162X590"/>
<dbReference type="EMBL" id="LQRT01000058">
    <property type="protein sequence ID" value="KZS38422.1"/>
    <property type="molecule type" value="Genomic_DNA"/>
</dbReference>
<organism evidence="1 2">
    <name type="scientific">Aquimarina aggregata</name>
    <dbReference type="NCBI Taxonomy" id="1642818"/>
    <lineage>
        <taxon>Bacteria</taxon>
        <taxon>Pseudomonadati</taxon>
        <taxon>Bacteroidota</taxon>
        <taxon>Flavobacteriia</taxon>
        <taxon>Flavobacteriales</taxon>
        <taxon>Flavobacteriaceae</taxon>
        <taxon>Aquimarina</taxon>
    </lineage>
</organism>
<dbReference type="Proteomes" id="UP000076715">
    <property type="component" value="Unassembled WGS sequence"/>
</dbReference>
<dbReference type="Gene3D" id="2.60.40.10">
    <property type="entry name" value="Immunoglobulins"/>
    <property type="match status" value="1"/>
</dbReference>
<accession>A0A162X590</accession>
<dbReference type="STRING" id="1642818.AWE51_17875"/>
<evidence type="ECO:0008006" key="3">
    <source>
        <dbReference type="Google" id="ProtNLM"/>
    </source>
</evidence>
<keyword evidence="2" id="KW-1185">Reference proteome</keyword>
<evidence type="ECO:0000313" key="1">
    <source>
        <dbReference type="EMBL" id="KZS38422.1"/>
    </source>
</evidence>
<protein>
    <recommendedName>
        <fullName evidence="3">PKD domain-containing protein</fullName>
    </recommendedName>
</protein>
<sequence>MVLILACTTNDYEEPENTTAGRAFGINSFDRGRRGETIDVRVGTSEVEFRDLSILASGRTWTFPEGAVDILGSDNDTTTDLEVFSVTFRRTGPVDVLLEPVFDGPVPDEVATETFTFNALDQIAASFSVDLPIVNNAFQVEAGTEVTFTNTSTETESAEWRVINTTTGKEEDLITTTDLVFQFKALGEYIVGLRAFDDAPFSSSISAVQVRVIPSSQPLVPDTDIDENEAGQIILKYSRDLDVTTLDPISSFTLTVDGAPATITSVAIDPDNLSNIIITPEVNIKNTQTATLAYTVTSLTSTDAATAESLPETAINAFTPNLFVLDPTFEEGPIQWGTPFGNNTDGVVRELVSPGNNSNNAMGITVNTDTNAQVAIGGAVELKAGSRITLKFDYLLPTTWTGGEWNTRMYPAGAFNDDFRTFHGTCCGLIADGEWHTRTVPLVGSGGAGTVVSEDMTVSFFLQIIANTSADTQILFDNFVVESVEE</sequence>
<name>A0A162X590_9FLAO</name>
<gene>
    <name evidence="1" type="ORF">AWE51_17875</name>
</gene>
<comment type="caution">
    <text evidence="1">The sequence shown here is derived from an EMBL/GenBank/DDBJ whole genome shotgun (WGS) entry which is preliminary data.</text>
</comment>
<proteinExistence type="predicted"/>
<dbReference type="InterPro" id="IPR013783">
    <property type="entry name" value="Ig-like_fold"/>
</dbReference>
<reference evidence="1 2" key="1">
    <citation type="submission" date="2016-01" db="EMBL/GenBank/DDBJ databases">
        <title>The draft genome sequence of Aquimarina sp. RZW4-3-2.</title>
        <authorList>
            <person name="Wang Y."/>
        </authorList>
    </citation>
    <scope>NUCLEOTIDE SEQUENCE [LARGE SCALE GENOMIC DNA]</scope>
    <source>
        <strain evidence="1 2">RZW4-3-2</strain>
    </source>
</reference>
<evidence type="ECO:0000313" key="2">
    <source>
        <dbReference type="Proteomes" id="UP000076715"/>
    </source>
</evidence>